<name>A0A0G1YGK5_9BACT</name>
<proteinExistence type="inferred from homology"/>
<dbReference type="InterPro" id="IPR001509">
    <property type="entry name" value="Epimerase_deHydtase"/>
</dbReference>
<reference evidence="3 4" key="1">
    <citation type="journal article" date="2015" name="Nature">
        <title>rRNA introns, odd ribosomes, and small enigmatic genomes across a large radiation of phyla.</title>
        <authorList>
            <person name="Brown C.T."/>
            <person name="Hug L.A."/>
            <person name="Thomas B.C."/>
            <person name="Sharon I."/>
            <person name="Castelle C.J."/>
            <person name="Singh A."/>
            <person name="Wilkins M.J."/>
            <person name="Williams K.H."/>
            <person name="Banfield J.F."/>
        </authorList>
    </citation>
    <scope>NUCLEOTIDE SEQUENCE [LARGE SCALE GENOMIC DNA]</scope>
</reference>
<feature type="domain" description="NAD-dependent epimerase/dehydratase" evidence="2">
    <location>
        <begin position="10"/>
        <end position="140"/>
    </location>
</feature>
<comment type="similarity">
    <text evidence="1">Belongs to the NAD(P)-dependent epimerase/dehydratase family.</text>
</comment>
<dbReference type="AlphaFoldDB" id="A0A0G1YGK5"/>
<sequence>MDAVSRYRHILVTGGAGFIGSHVVDDLLEAGYRVRVLDALLPPAHNGVMPPWCNSGAEFMLGDVRRKSDWQPALEGIDAVIHLAAYMDYHLDFTTYIETNTASITNLFEVIVENQLPVKKIIAASSQSVYGEGKYSCPDHGEAYLLPRSEEALARHDWEQHCPVCAAVAAPVPEREGDRLVPLIPYGVSKQSAEQLLECLGAIYQIPTVSLRYSIALGPRQSFRHCYSGALRSFALNVLRGEPVQMNEDGGQLRDFVHVADVARAHRVVLEDEWANGQVFNVGLGTGTRVIDLARMTAAAAGVPFQPLLTNRYRLQGARHSLMDTGRLRALGWGPVHTVDEAAAEYVAWIKPWIEEGADTNQIYQEMRQAGIVRDF</sequence>
<organism evidence="3 4">
    <name type="scientific">Candidatus Magasanikbacteria bacterium GW2011_GWA2_56_11</name>
    <dbReference type="NCBI Taxonomy" id="1619044"/>
    <lineage>
        <taxon>Bacteria</taxon>
        <taxon>Candidatus Magasanikiibacteriota</taxon>
    </lineage>
</organism>
<dbReference type="Pfam" id="PF01370">
    <property type="entry name" value="Epimerase"/>
    <property type="match status" value="2"/>
</dbReference>
<gene>
    <name evidence="3" type="ORF">UY92_C0007G0005</name>
</gene>
<dbReference type="InterPro" id="IPR036291">
    <property type="entry name" value="NAD(P)-bd_dom_sf"/>
</dbReference>
<comment type="caution">
    <text evidence="3">The sequence shown here is derived from an EMBL/GenBank/DDBJ whole genome shotgun (WGS) entry which is preliminary data.</text>
</comment>
<dbReference type="STRING" id="1619044.UY92_C0007G0005"/>
<dbReference type="Proteomes" id="UP000033870">
    <property type="component" value="Unassembled WGS sequence"/>
</dbReference>
<feature type="domain" description="NAD-dependent epimerase/dehydratase" evidence="2">
    <location>
        <begin position="172"/>
        <end position="283"/>
    </location>
</feature>
<evidence type="ECO:0000313" key="4">
    <source>
        <dbReference type="Proteomes" id="UP000033870"/>
    </source>
</evidence>
<evidence type="ECO:0000313" key="3">
    <source>
        <dbReference type="EMBL" id="KKW42366.1"/>
    </source>
</evidence>
<dbReference type="PANTHER" id="PTHR43000">
    <property type="entry name" value="DTDP-D-GLUCOSE 4,6-DEHYDRATASE-RELATED"/>
    <property type="match status" value="1"/>
</dbReference>
<dbReference type="PATRIC" id="fig|1619044.3.peg.583"/>
<dbReference type="Gene3D" id="3.40.50.720">
    <property type="entry name" value="NAD(P)-binding Rossmann-like Domain"/>
    <property type="match status" value="1"/>
</dbReference>
<evidence type="ECO:0000259" key="2">
    <source>
        <dbReference type="Pfam" id="PF01370"/>
    </source>
</evidence>
<evidence type="ECO:0000256" key="1">
    <source>
        <dbReference type="ARBA" id="ARBA00007637"/>
    </source>
</evidence>
<dbReference type="EMBL" id="LCRX01000007">
    <property type="protein sequence ID" value="KKW42366.1"/>
    <property type="molecule type" value="Genomic_DNA"/>
</dbReference>
<protein>
    <submittedName>
        <fullName evidence="3">NAD-dependent epimerase/dehydratase family protein</fullName>
    </submittedName>
</protein>
<dbReference type="SUPFAM" id="SSF51735">
    <property type="entry name" value="NAD(P)-binding Rossmann-fold domains"/>
    <property type="match status" value="1"/>
</dbReference>
<accession>A0A0G1YGK5</accession>